<feature type="compositionally biased region" description="Polar residues" evidence="1">
    <location>
        <begin position="469"/>
        <end position="479"/>
    </location>
</feature>
<dbReference type="SUPFAM" id="SSF102114">
    <property type="entry name" value="Radical SAM enzymes"/>
    <property type="match status" value="1"/>
</dbReference>
<keyword evidence="3" id="KW-1185">Reference proteome</keyword>
<evidence type="ECO:0000313" key="2">
    <source>
        <dbReference type="EMBL" id="GAA1221840.1"/>
    </source>
</evidence>
<dbReference type="RefSeq" id="WP_343925783.1">
    <property type="nucleotide sequence ID" value="NZ_BAAAKW010000034.1"/>
</dbReference>
<gene>
    <name evidence="2" type="ORF">GCM10009655_21770</name>
</gene>
<protein>
    <recommendedName>
        <fullName evidence="4">Radical SAM domain-containing protein</fullName>
    </recommendedName>
</protein>
<name>A0ABN1VSS3_9MICO</name>
<accession>A0ABN1VSS3</accession>
<comment type="caution">
    <text evidence="2">The sequence shown here is derived from an EMBL/GenBank/DDBJ whole genome shotgun (WGS) entry which is preliminary data.</text>
</comment>
<proteinExistence type="predicted"/>
<reference evidence="2 3" key="1">
    <citation type="journal article" date="2019" name="Int. J. Syst. Evol. Microbiol.">
        <title>The Global Catalogue of Microorganisms (GCM) 10K type strain sequencing project: providing services to taxonomists for standard genome sequencing and annotation.</title>
        <authorList>
            <consortium name="The Broad Institute Genomics Platform"/>
            <consortium name="The Broad Institute Genome Sequencing Center for Infectious Disease"/>
            <person name="Wu L."/>
            <person name="Ma J."/>
        </authorList>
    </citation>
    <scope>NUCLEOTIDE SEQUENCE [LARGE SCALE GENOMIC DNA]</scope>
    <source>
        <strain evidence="2 3">JCM 12762</strain>
    </source>
</reference>
<evidence type="ECO:0000256" key="1">
    <source>
        <dbReference type="SAM" id="MobiDB-lite"/>
    </source>
</evidence>
<organism evidence="2 3">
    <name type="scientific">Rhodoglobus aureus</name>
    <dbReference type="NCBI Taxonomy" id="191497"/>
    <lineage>
        <taxon>Bacteria</taxon>
        <taxon>Bacillati</taxon>
        <taxon>Actinomycetota</taxon>
        <taxon>Actinomycetes</taxon>
        <taxon>Micrococcales</taxon>
        <taxon>Microbacteriaceae</taxon>
        <taxon>Rhodoglobus</taxon>
    </lineage>
</organism>
<feature type="region of interest" description="Disordered" evidence="1">
    <location>
        <begin position="461"/>
        <end position="492"/>
    </location>
</feature>
<sequence length="492" mass="54716">MTTWGVLTRWELATRPIHPESQRAMQRRWAELPVEVQTDNQLLGRSAIGCEGTHGVFPKCNLTCSPCYHSADANKVSVDGSHTLDQVDKQMAFARTARGPRAHAQLIGGEVSLLPAADHAAALTIMRQYGREPMSMTHGDFDYDYLLDVVLDEGGRRRFDRVSFAAHFDSLMRGRRGVVRPRSEAELNPSRAQFAHMFTDLKRDHGVQSYLAHNMTVTPSNLPEVAETVRAVLDMPFDMMSFQPAAYIGDDRRWKEDFSDVSIDAVWSQVEEGAGQALPWRATQFGHPSCNRYTTGALVDGRFIVALDPDDSRDIAARDILLAHLGGMVFGGTRWPVLLTKIIRAALRHPGDVGVTLGQLGRIVTRAGGFRRVIRAAVRRRMSIRTFVVHSFMDAEQVAPAWSLLEDGIMSDDAAVRETQVRLQSCSYAMSHPEDGRLVPACVQHSVLDLTETRQLRSLLPLTPAEANNRPSGLTSVRRTGSPREDHPSLDY</sequence>
<evidence type="ECO:0000313" key="3">
    <source>
        <dbReference type="Proteomes" id="UP001500943"/>
    </source>
</evidence>
<dbReference type="EMBL" id="BAAAKW010000034">
    <property type="protein sequence ID" value="GAA1221840.1"/>
    <property type="molecule type" value="Genomic_DNA"/>
</dbReference>
<evidence type="ECO:0008006" key="4">
    <source>
        <dbReference type="Google" id="ProtNLM"/>
    </source>
</evidence>
<feature type="compositionally biased region" description="Basic and acidic residues" evidence="1">
    <location>
        <begin position="482"/>
        <end position="492"/>
    </location>
</feature>
<dbReference type="InterPro" id="IPR058240">
    <property type="entry name" value="rSAM_sf"/>
</dbReference>
<dbReference type="Proteomes" id="UP001500943">
    <property type="component" value="Unassembled WGS sequence"/>
</dbReference>